<dbReference type="InterPro" id="IPR011008">
    <property type="entry name" value="Dimeric_a/b-barrel"/>
</dbReference>
<dbReference type="EMBL" id="BAABIQ010000025">
    <property type="protein sequence ID" value="GAA4790337.1"/>
    <property type="molecule type" value="Genomic_DNA"/>
</dbReference>
<evidence type="ECO:0000259" key="7">
    <source>
        <dbReference type="Pfam" id="PF20628"/>
    </source>
</evidence>
<dbReference type="PANTHER" id="PTHR30521">
    <property type="entry name" value="DEFERROCHELATASE/PEROXIDASE"/>
    <property type="match status" value="1"/>
</dbReference>
<dbReference type="NCBIfam" id="TIGR01413">
    <property type="entry name" value="Dyp_perox_fam"/>
    <property type="match status" value="1"/>
</dbReference>
<proteinExistence type="predicted"/>
<dbReference type="PROSITE" id="PS51404">
    <property type="entry name" value="DYP_PEROXIDASE"/>
    <property type="match status" value="1"/>
</dbReference>
<feature type="domain" description="Dyp-type peroxidase C-terminal" evidence="7">
    <location>
        <begin position="232"/>
        <end position="385"/>
    </location>
</feature>
<dbReference type="InterPro" id="IPR006314">
    <property type="entry name" value="Dyp_peroxidase"/>
</dbReference>
<evidence type="ECO:0000256" key="5">
    <source>
        <dbReference type="ARBA" id="ARBA00023004"/>
    </source>
</evidence>
<keyword evidence="5" id="KW-0408">Iron</keyword>
<keyword evidence="4" id="KW-0560">Oxidoreductase</keyword>
<evidence type="ECO:0000256" key="4">
    <source>
        <dbReference type="ARBA" id="ARBA00023002"/>
    </source>
</evidence>
<keyword evidence="6" id="KW-0175">Coiled coil</keyword>
<evidence type="ECO:0000313" key="9">
    <source>
        <dbReference type="EMBL" id="GAA4790337.1"/>
    </source>
</evidence>
<evidence type="ECO:0000256" key="2">
    <source>
        <dbReference type="ARBA" id="ARBA00022559"/>
    </source>
</evidence>
<dbReference type="InterPro" id="IPR048328">
    <property type="entry name" value="Dyp_perox_C"/>
</dbReference>
<evidence type="ECO:0000256" key="6">
    <source>
        <dbReference type="SAM" id="Coils"/>
    </source>
</evidence>
<protein>
    <submittedName>
        <fullName evidence="9">Dyp-type peroxidase</fullName>
    </submittedName>
</protein>
<dbReference type="Pfam" id="PF21105">
    <property type="entry name" value="DyP_N"/>
    <property type="match status" value="1"/>
</dbReference>
<gene>
    <name evidence="9" type="ORF">GCM10023231_17810</name>
</gene>
<organism evidence="9 10">
    <name type="scientific">Olivibacter ginsenosidimutans</name>
    <dbReference type="NCBI Taxonomy" id="1176537"/>
    <lineage>
        <taxon>Bacteria</taxon>
        <taxon>Pseudomonadati</taxon>
        <taxon>Bacteroidota</taxon>
        <taxon>Sphingobacteriia</taxon>
        <taxon>Sphingobacteriales</taxon>
        <taxon>Sphingobacteriaceae</taxon>
        <taxon>Olivibacter</taxon>
    </lineage>
</organism>
<keyword evidence="3" id="KW-0479">Metal-binding</keyword>
<dbReference type="Pfam" id="PF20628">
    <property type="entry name" value="Dyp_perox_C"/>
    <property type="match status" value="1"/>
</dbReference>
<dbReference type="GO" id="GO:0004601">
    <property type="term" value="F:peroxidase activity"/>
    <property type="evidence" value="ECO:0007669"/>
    <property type="project" value="UniProtKB-KW"/>
</dbReference>
<dbReference type="InterPro" id="IPR049509">
    <property type="entry name" value="DyP_N"/>
</dbReference>
<evidence type="ECO:0000256" key="3">
    <source>
        <dbReference type="ARBA" id="ARBA00022723"/>
    </source>
</evidence>
<reference evidence="10" key="1">
    <citation type="journal article" date="2019" name="Int. J. Syst. Evol. Microbiol.">
        <title>The Global Catalogue of Microorganisms (GCM) 10K type strain sequencing project: providing services to taxonomists for standard genome sequencing and annotation.</title>
        <authorList>
            <consortium name="The Broad Institute Genomics Platform"/>
            <consortium name="The Broad Institute Genome Sequencing Center for Infectious Disease"/>
            <person name="Wu L."/>
            <person name="Ma J."/>
        </authorList>
    </citation>
    <scope>NUCLEOTIDE SEQUENCE [LARGE SCALE GENOMIC DNA]</scope>
    <source>
        <strain evidence="10">JCM 18200</strain>
    </source>
</reference>
<dbReference type="Proteomes" id="UP001501411">
    <property type="component" value="Unassembled WGS sequence"/>
</dbReference>
<accession>A0ABP9B4L5</accession>
<dbReference type="RefSeq" id="WP_345231408.1">
    <property type="nucleotide sequence ID" value="NZ_BAABIQ010000025.1"/>
</dbReference>
<name>A0ABP9B4L5_9SPHI</name>
<keyword evidence="2 9" id="KW-0575">Peroxidase</keyword>
<evidence type="ECO:0000313" key="10">
    <source>
        <dbReference type="Proteomes" id="UP001501411"/>
    </source>
</evidence>
<keyword evidence="10" id="KW-1185">Reference proteome</keyword>
<feature type="coiled-coil region" evidence="6">
    <location>
        <begin position="134"/>
        <end position="168"/>
    </location>
</feature>
<evidence type="ECO:0000259" key="8">
    <source>
        <dbReference type="Pfam" id="PF21105"/>
    </source>
</evidence>
<dbReference type="PANTHER" id="PTHR30521:SF5">
    <property type="entry name" value="BLR4509 PROTEIN"/>
    <property type="match status" value="1"/>
</dbReference>
<comment type="caution">
    <text evidence="9">The sequence shown here is derived from an EMBL/GenBank/DDBJ whole genome shotgun (WGS) entry which is preliminary data.</text>
</comment>
<dbReference type="SUPFAM" id="SSF54909">
    <property type="entry name" value="Dimeric alpha+beta barrel"/>
    <property type="match status" value="1"/>
</dbReference>
<sequence length="449" mass="50377">MSNLFQRIFNPSKVSLELDDIQALILRSRPVPYFGTNVLLHIDEPRAGKELIKKLIPLVTSAKNWHKAEEATATVAFTFEGLKALNLPEESLKSFPESFREGMAARAAKLHDVDENAPKHWQKPFGTGQVHIAINIIADTREKWEAKLREAEEELKKISGVKVLLKADFAATEEVKNVFGFRDGISNPEIEGSGVDEVPGYGRPIKAGEFILGYPGEAGTVGYYPQPDILGKNGSFLVFRKYHSKVHEFNRFLQKHAQTEDEQEYLAAKMFGRWRSGAPLTLAPRKDDAKLGADAERNNHFSYKDDQNGKTVPLSCHMRRMNPRDTKQAVISDVNLHRIIRKSVSYGGEPEKGITTDDGKERGLYFIAISAKAMDTVEFLQSQWANEGNFINHGDEKDPIIGLNQGKGVFTVPGDIRRRYNAIETFNIMQGGEYCFLPGLSALKWISEL</sequence>
<evidence type="ECO:0000256" key="1">
    <source>
        <dbReference type="ARBA" id="ARBA00001970"/>
    </source>
</evidence>
<feature type="domain" description="DyP dimeric alpha+beta barrel" evidence="8">
    <location>
        <begin position="52"/>
        <end position="157"/>
    </location>
</feature>
<comment type="cofactor">
    <cofactor evidence="1">
        <name>heme b</name>
        <dbReference type="ChEBI" id="CHEBI:60344"/>
    </cofactor>
</comment>